<dbReference type="WBParaSite" id="HNAJ_0000442101-mRNA-1">
    <property type="protein sequence ID" value="HNAJ_0000442101-mRNA-1"/>
    <property type="gene ID" value="HNAJ_0000442101"/>
</dbReference>
<dbReference type="GO" id="GO:0005739">
    <property type="term" value="C:mitochondrion"/>
    <property type="evidence" value="ECO:0007669"/>
    <property type="project" value="TreeGrafter"/>
</dbReference>
<dbReference type="GO" id="GO:0006071">
    <property type="term" value="P:glycerol metabolic process"/>
    <property type="evidence" value="ECO:0007669"/>
    <property type="project" value="TreeGrafter"/>
</dbReference>
<keyword evidence="2" id="KW-0808">Transferase</keyword>
<organism evidence="6">
    <name type="scientific">Rodentolepis nana</name>
    <name type="common">Dwarf tapeworm</name>
    <name type="synonym">Hymenolepis nana</name>
    <dbReference type="NCBI Taxonomy" id="102285"/>
    <lineage>
        <taxon>Eukaryota</taxon>
        <taxon>Metazoa</taxon>
        <taxon>Spiralia</taxon>
        <taxon>Lophotrochozoa</taxon>
        <taxon>Platyhelminthes</taxon>
        <taxon>Cestoda</taxon>
        <taxon>Eucestoda</taxon>
        <taxon>Cyclophyllidea</taxon>
        <taxon>Hymenolepididae</taxon>
        <taxon>Rodentolepis</taxon>
    </lineage>
</organism>
<protein>
    <submittedName>
        <fullName evidence="6">FGGY_N domain-containing protein</fullName>
    </submittedName>
</protein>
<evidence type="ECO:0000313" key="6">
    <source>
        <dbReference type="WBParaSite" id="HNAJ_0000442101-mRNA-1"/>
    </source>
</evidence>
<keyword evidence="3" id="KW-0418">Kinase</keyword>
<evidence type="ECO:0000256" key="3">
    <source>
        <dbReference type="ARBA" id="ARBA00022777"/>
    </source>
</evidence>
<gene>
    <name evidence="4" type="ORF">HNAJ_LOCUS4419</name>
</gene>
<proteinExistence type="inferred from homology"/>
<evidence type="ECO:0000256" key="2">
    <source>
        <dbReference type="ARBA" id="ARBA00022679"/>
    </source>
</evidence>
<dbReference type="AlphaFoldDB" id="A0A0R3TBI2"/>
<dbReference type="STRING" id="102285.A0A0R3TBI2"/>
<dbReference type="Proteomes" id="UP000278807">
    <property type="component" value="Unassembled WGS sequence"/>
</dbReference>
<dbReference type="OrthoDB" id="6278781at2759"/>
<dbReference type="PANTHER" id="PTHR10196">
    <property type="entry name" value="SUGAR KINASE"/>
    <property type="match status" value="1"/>
</dbReference>
<dbReference type="GO" id="GO:0006641">
    <property type="term" value="P:triglyceride metabolic process"/>
    <property type="evidence" value="ECO:0007669"/>
    <property type="project" value="TreeGrafter"/>
</dbReference>
<comment type="similarity">
    <text evidence="1">Belongs to the FGGY kinase family.</text>
</comment>
<dbReference type="PANTHER" id="PTHR10196:SF68">
    <property type="entry name" value="GLYCEROL KINASE 5-RELATED"/>
    <property type="match status" value="1"/>
</dbReference>
<reference evidence="6" key="1">
    <citation type="submission" date="2017-02" db="UniProtKB">
        <authorList>
            <consortium name="WormBaseParasite"/>
        </authorList>
    </citation>
    <scope>IDENTIFICATION</scope>
</reference>
<dbReference type="GO" id="GO:0046167">
    <property type="term" value="P:glycerol-3-phosphate biosynthetic process"/>
    <property type="evidence" value="ECO:0007669"/>
    <property type="project" value="TreeGrafter"/>
</dbReference>
<reference evidence="4 5" key="2">
    <citation type="submission" date="2018-11" db="EMBL/GenBank/DDBJ databases">
        <authorList>
            <consortium name="Pathogen Informatics"/>
        </authorList>
    </citation>
    <scope>NUCLEOTIDE SEQUENCE [LARGE SCALE GENOMIC DNA]</scope>
</reference>
<evidence type="ECO:0000313" key="5">
    <source>
        <dbReference type="Proteomes" id="UP000278807"/>
    </source>
</evidence>
<dbReference type="InterPro" id="IPR043129">
    <property type="entry name" value="ATPase_NBD"/>
</dbReference>
<dbReference type="SUPFAM" id="SSF53067">
    <property type="entry name" value="Actin-like ATPase domain"/>
    <property type="match status" value="1"/>
</dbReference>
<evidence type="ECO:0000313" key="4">
    <source>
        <dbReference type="EMBL" id="VDO00279.1"/>
    </source>
</evidence>
<accession>A0A0R3TBI2</accession>
<dbReference type="Gene3D" id="3.30.420.40">
    <property type="match status" value="3"/>
</dbReference>
<dbReference type="EMBL" id="UZAE01003092">
    <property type="protein sequence ID" value="VDO00279.1"/>
    <property type="molecule type" value="Genomic_DNA"/>
</dbReference>
<name>A0A0R3TBI2_RODNA</name>
<evidence type="ECO:0000256" key="1">
    <source>
        <dbReference type="ARBA" id="ARBA00009156"/>
    </source>
</evidence>
<keyword evidence="5" id="KW-1185">Reference proteome</keyword>
<dbReference type="GO" id="GO:0016301">
    <property type="term" value="F:kinase activity"/>
    <property type="evidence" value="ECO:0007669"/>
    <property type="project" value="UniProtKB-KW"/>
</dbReference>
<sequence length="234" mass="25422">MQTDENGSPENCILAVDFGSTHAFARIYNDKCENLAESVMSSKTTDPEVCWTVMNDLFEDVLKRACVRPIDLNGLGISVQRNTFLLWNRETSLPVTRLSTWQENTASSYASNRNNSHFLYEKCRKGELVFGCLETWLLWRLTGGRAWCTDASCSSASGAFDPSIVRCGPLADIGNDSSKSSSRRVRVTALIGDSQAAMLGEGCLNVGDAKLTLGTGSFLCVNIGSSLVPPNTGE</sequence>